<proteinExistence type="predicted"/>
<dbReference type="EMBL" id="NVSR01000137">
    <property type="protein sequence ID" value="PCI23675.1"/>
    <property type="molecule type" value="Genomic_DNA"/>
</dbReference>
<gene>
    <name evidence="1" type="ORF">COB67_12475</name>
</gene>
<comment type="caution">
    <text evidence="1">The sequence shown here is derived from an EMBL/GenBank/DDBJ whole genome shotgun (WGS) entry which is preliminary data.</text>
</comment>
<sequence>MIFKDLESNPRYLGSIPLENAKQGREDLFPRPSGETKSFGLSKRLRIHFWEGMVSLRYFGKTLYETLFFRQWIQLLLEQLFNITP</sequence>
<evidence type="ECO:0000313" key="2">
    <source>
        <dbReference type="Proteomes" id="UP000218113"/>
    </source>
</evidence>
<organism evidence="1 2">
    <name type="scientific">SAR324 cluster bacterium</name>
    <dbReference type="NCBI Taxonomy" id="2024889"/>
    <lineage>
        <taxon>Bacteria</taxon>
        <taxon>Deltaproteobacteria</taxon>
        <taxon>SAR324 cluster</taxon>
    </lineage>
</organism>
<reference evidence="2" key="1">
    <citation type="submission" date="2017-08" db="EMBL/GenBank/DDBJ databases">
        <title>A dynamic microbial community with high functional redundancy inhabits the cold, oxic subseafloor aquifer.</title>
        <authorList>
            <person name="Tully B.J."/>
            <person name="Wheat C.G."/>
            <person name="Glazer B.T."/>
            <person name="Huber J.A."/>
        </authorList>
    </citation>
    <scope>NUCLEOTIDE SEQUENCE [LARGE SCALE GENOMIC DNA]</scope>
</reference>
<dbReference type="Proteomes" id="UP000218113">
    <property type="component" value="Unassembled WGS sequence"/>
</dbReference>
<accession>A0A2A4SRY9</accession>
<dbReference type="AlphaFoldDB" id="A0A2A4SRY9"/>
<protein>
    <submittedName>
        <fullName evidence="1">Uncharacterized protein</fullName>
    </submittedName>
</protein>
<name>A0A2A4SRY9_9DELT</name>
<evidence type="ECO:0000313" key="1">
    <source>
        <dbReference type="EMBL" id="PCI23675.1"/>
    </source>
</evidence>